<accession>A0A9X2HYH4</accession>
<feature type="transmembrane region" description="Helical" evidence="1">
    <location>
        <begin position="6"/>
        <end position="23"/>
    </location>
</feature>
<evidence type="ECO:0000256" key="1">
    <source>
        <dbReference type="SAM" id="Phobius"/>
    </source>
</evidence>
<keyword evidence="1" id="KW-1133">Transmembrane helix</keyword>
<sequence>MDSITLIIVLLVVAMVIGPVAMLRPSAGQKKREQQRQYVVAKGLGVTLRALPKLATDMEEAGLLPTYTLQIKGGETWTLRRASFAHESHLAEYWQFVGSGRPSAAVEVFLKVQLPLLSPRIQAISSAAGELALTWYASSQNSDVDVIDDFLRQLAAAQGAVVIPREPLHSR</sequence>
<comment type="caution">
    <text evidence="2">The sequence shown here is derived from an EMBL/GenBank/DDBJ whole genome shotgun (WGS) entry which is preliminary data.</text>
</comment>
<dbReference type="Proteomes" id="UP001139319">
    <property type="component" value="Unassembled WGS sequence"/>
</dbReference>
<protein>
    <submittedName>
        <fullName evidence="2">Uncharacterized protein</fullName>
    </submittedName>
</protein>
<reference evidence="2" key="1">
    <citation type="submission" date="2022-05" db="EMBL/GenBank/DDBJ databases">
        <authorList>
            <person name="Sun H.-N."/>
        </authorList>
    </citation>
    <scope>NUCLEOTIDE SEQUENCE</scope>
    <source>
        <strain evidence="2">HB14</strain>
    </source>
</reference>
<keyword evidence="1" id="KW-0812">Transmembrane</keyword>
<proteinExistence type="predicted"/>
<evidence type="ECO:0000313" key="2">
    <source>
        <dbReference type="EMBL" id="MCP8898816.1"/>
    </source>
</evidence>
<reference evidence="2" key="2">
    <citation type="submission" date="2023-01" db="EMBL/GenBank/DDBJ databases">
        <title>Gilvimarinus xylanilyticus HB14 isolated from Caulerpa lentillifera aquaculture base in Hainan, China.</title>
        <authorList>
            <person name="Zhang Y.-J."/>
        </authorList>
    </citation>
    <scope>NUCLEOTIDE SEQUENCE</scope>
    <source>
        <strain evidence="2">HB14</strain>
    </source>
</reference>
<keyword evidence="1" id="KW-0472">Membrane</keyword>
<keyword evidence="3" id="KW-1185">Reference proteome</keyword>
<evidence type="ECO:0000313" key="3">
    <source>
        <dbReference type="Proteomes" id="UP001139319"/>
    </source>
</evidence>
<name>A0A9X2HYH4_9GAMM</name>
<dbReference type="AlphaFoldDB" id="A0A9X2HYH4"/>
<organism evidence="2 3">
    <name type="scientific">Gilvimarinus xylanilyticus</name>
    <dbReference type="NCBI Taxonomy" id="2944139"/>
    <lineage>
        <taxon>Bacteria</taxon>
        <taxon>Pseudomonadati</taxon>
        <taxon>Pseudomonadota</taxon>
        <taxon>Gammaproteobacteria</taxon>
        <taxon>Cellvibrionales</taxon>
        <taxon>Cellvibrionaceae</taxon>
        <taxon>Gilvimarinus</taxon>
    </lineage>
</organism>
<gene>
    <name evidence="2" type="ORF">M6D89_05830</name>
</gene>
<dbReference type="EMBL" id="JAMFTH010000001">
    <property type="protein sequence ID" value="MCP8898816.1"/>
    <property type="molecule type" value="Genomic_DNA"/>
</dbReference>
<dbReference type="RefSeq" id="WP_253967084.1">
    <property type="nucleotide sequence ID" value="NZ_JAMFTH010000001.1"/>
</dbReference>